<dbReference type="EMBL" id="FTOR01000002">
    <property type="protein sequence ID" value="SIS92246.1"/>
    <property type="molecule type" value="Genomic_DNA"/>
</dbReference>
<dbReference type="PROSITE" id="PS51257">
    <property type="entry name" value="PROKAR_LIPOPROTEIN"/>
    <property type="match status" value="1"/>
</dbReference>
<protein>
    <submittedName>
        <fullName evidence="1">Uncharacterized protein</fullName>
    </submittedName>
</protein>
<evidence type="ECO:0000313" key="1">
    <source>
        <dbReference type="EMBL" id="SIS92246.1"/>
    </source>
</evidence>
<keyword evidence="2" id="KW-1185">Reference proteome</keyword>
<reference evidence="2" key="1">
    <citation type="submission" date="2017-01" db="EMBL/GenBank/DDBJ databases">
        <authorList>
            <person name="Varghese N."/>
            <person name="Submissions S."/>
        </authorList>
    </citation>
    <scope>NUCLEOTIDE SEQUENCE [LARGE SCALE GENOMIC DNA]</scope>
    <source>
        <strain evidence="2">DSM 21054</strain>
    </source>
</reference>
<gene>
    <name evidence="1" type="ORF">SAMN05421788_102106</name>
</gene>
<name>A0A173MIE8_9BACT</name>
<dbReference type="KEGG" id="fln:FLA_3293"/>
<organism evidence="1 2">
    <name type="scientific">Filimonas lacunae</name>
    <dbReference type="NCBI Taxonomy" id="477680"/>
    <lineage>
        <taxon>Bacteria</taxon>
        <taxon>Pseudomonadati</taxon>
        <taxon>Bacteroidota</taxon>
        <taxon>Chitinophagia</taxon>
        <taxon>Chitinophagales</taxon>
        <taxon>Chitinophagaceae</taxon>
        <taxon>Filimonas</taxon>
    </lineage>
</organism>
<dbReference type="AlphaFoldDB" id="A0A173MIE8"/>
<evidence type="ECO:0000313" key="2">
    <source>
        <dbReference type="Proteomes" id="UP000186917"/>
    </source>
</evidence>
<dbReference type="RefSeq" id="WP_076377622.1">
    <property type="nucleotide sequence ID" value="NZ_AP017422.1"/>
</dbReference>
<accession>A0A173MIE8</accession>
<sequence>MKKIFIYTAIACGIAFIACNKDNDSTPATASNGSLVASGMKVGYGTKVNSSAPASSTSADAPMLEQVYDYQNYYAIGGRYIVLYPHLYKGDASGYYVTITGSDSYFKIDYTTAYNLRKSGSKHSSMKGDDYNDSSIVIKLPAGLSTDTFSIRYAAYDASNNVSNYINAIIHVTSDADSASNSKLAGKWRFNKQKNFYSENWGDSTIYNVDKNNYYDNFACVDGHLQYWNNYTDYERISKINTINANQAQDFVLGAGNQFSYHYQQKYRELNWELSGCDSLVYENYDTDYTITGGFNYNAASKTVTLIYDGNGERGIDLDQLNSDNTISNLYAHTYTVTSVTSKSLVLFEKRLGEGLEGYYYEFLKQ</sequence>
<dbReference type="Proteomes" id="UP000186917">
    <property type="component" value="Unassembled WGS sequence"/>
</dbReference>
<dbReference type="OrthoDB" id="627345at2"/>
<proteinExistence type="predicted"/>